<keyword evidence="5" id="KW-0808">Transferase</keyword>
<feature type="binding site" evidence="17">
    <location>
        <position position="35"/>
    </location>
    <ligand>
        <name>ATP</name>
        <dbReference type="ChEBI" id="CHEBI:30616"/>
    </ligand>
</feature>
<sequence length="134" mass="14562">MSLGSDGNKKKVFSIRVFRSFVFAYEGIVSAIKKERNLKIHLVFAVVVIIAGIIFSLSALEWVAVIVAIGGMLALELLNTAIERAVDLVTDEFHPLAKQAKDAAAGAVLIYAVMSAIIGLIVFLPKIFSFIQRL</sequence>
<evidence type="ECO:0000256" key="1">
    <source>
        <dbReference type="ARBA" id="ARBA00004651"/>
    </source>
</evidence>
<name>I3EAM4_BACMM</name>
<evidence type="ECO:0000313" key="20">
    <source>
        <dbReference type="EMBL" id="AIE60784.1"/>
    </source>
</evidence>
<reference evidence="20 21" key="1">
    <citation type="journal article" date="2015" name="BMC Genomics">
        <title>Transcriptome analysis of thermophilic methylotrophic Bacillus methanolicus MGA3 using RNA-sequencing provides detailed insights into its previously uncharted transcriptional landscape.</title>
        <authorList>
            <person name="Irla M."/>
            <person name="Neshat A."/>
            <person name="Brautaset T."/>
            <person name="Ruckert C."/>
            <person name="Kalinowski J."/>
            <person name="Wendisch V.F."/>
        </authorList>
    </citation>
    <scope>NUCLEOTIDE SEQUENCE [LARGE SCALE GENOMIC DNA]</scope>
    <source>
        <strain evidence="21">MGA3 / ATCC 53907</strain>
    </source>
</reference>
<comment type="cofactor">
    <cofactor evidence="18">
        <name>Mg(2+)</name>
        <dbReference type="ChEBI" id="CHEBI:18420"/>
    </cofactor>
    <text evidence="18">Mn(2+), Zn(2+), Cd(2+) and Co(2+) support activity to lesser extents.</text>
</comment>
<feature type="active site" description="Proton acceptor" evidence="15">
    <location>
        <position position="76"/>
    </location>
</feature>
<accession>I3EAM4</accession>
<keyword evidence="8 20" id="KW-0418">Kinase</keyword>
<evidence type="ECO:0000256" key="12">
    <source>
        <dbReference type="ARBA" id="ARBA00023136"/>
    </source>
</evidence>
<dbReference type="OrthoDB" id="9789934at2"/>
<feature type="binding site" evidence="17">
    <location>
        <position position="16"/>
    </location>
    <ligand>
        <name>ATP</name>
        <dbReference type="ChEBI" id="CHEBI:30616"/>
    </ligand>
</feature>
<dbReference type="PANTHER" id="PTHR34299:SF1">
    <property type="entry name" value="DIACYLGLYCEROL KINASE"/>
    <property type="match status" value="1"/>
</dbReference>
<comment type="similarity">
    <text evidence="2">Belongs to the bacterial diacylglycerol kinase family.</text>
</comment>
<dbReference type="STRING" id="796606.BMMGA3_11945"/>
<keyword evidence="7 17" id="KW-0547">Nucleotide-binding</keyword>
<dbReference type="InterPro" id="IPR036945">
    <property type="entry name" value="DAGK_sf"/>
</dbReference>
<keyword evidence="4" id="KW-0444">Lipid biosynthesis</keyword>
<dbReference type="GO" id="GO:0008654">
    <property type="term" value="P:phospholipid biosynthetic process"/>
    <property type="evidence" value="ECO:0007669"/>
    <property type="project" value="UniProtKB-KW"/>
</dbReference>
<dbReference type="PROSITE" id="PS01069">
    <property type="entry name" value="DAGK_PROKAR"/>
    <property type="match status" value="1"/>
</dbReference>
<keyword evidence="18" id="KW-0460">Magnesium</keyword>
<feature type="transmembrane region" description="Helical" evidence="19">
    <location>
        <begin position="42"/>
        <end position="69"/>
    </location>
</feature>
<dbReference type="eggNOG" id="COG0818">
    <property type="taxonomic scope" value="Bacteria"/>
</dbReference>
<dbReference type="HOGENOM" id="CLU_112343_2_2_9"/>
<dbReference type="InterPro" id="IPR033717">
    <property type="entry name" value="UDPK"/>
</dbReference>
<keyword evidence="3" id="KW-1003">Cell membrane</keyword>
<evidence type="ECO:0000256" key="14">
    <source>
        <dbReference type="ARBA" id="ARBA00023264"/>
    </source>
</evidence>
<dbReference type="GO" id="GO:0046872">
    <property type="term" value="F:metal ion binding"/>
    <property type="evidence" value="ECO:0007669"/>
    <property type="project" value="UniProtKB-KW"/>
</dbReference>
<dbReference type="Pfam" id="PF01219">
    <property type="entry name" value="DAGK_prokar"/>
    <property type="match status" value="1"/>
</dbReference>
<feature type="binding site" evidence="17">
    <location>
        <begin position="92"/>
        <end position="94"/>
    </location>
    <ligand>
        <name>ATP</name>
        <dbReference type="ChEBI" id="CHEBI:30616"/>
    </ligand>
</feature>
<dbReference type="GO" id="GO:0016301">
    <property type="term" value="F:kinase activity"/>
    <property type="evidence" value="ECO:0007669"/>
    <property type="project" value="UniProtKB-KW"/>
</dbReference>
<feature type="binding site" evidence="17">
    <location>
        <position position="83"/>
    </location>
    <ligand>
        <name>ATP</name>
        <dbReference type="ChEBI" id="CHEBI:30616"/>
    </ligand>
</feature>
<keyword evidence="18" id="KW-0479">Metal-binding</keyword>
<evidence type="ECO:0000256" key="2">
    <source>
        <dbReference type="ARBA" id="ARBA00005967"/>
    </source>
</evidence>
<evidence type="ECO:0000256" key="6">
    <source>
        <dbReference type="ARBA" id="ARBA00022692"/>
    </source>
</evidence>
<keyword evidence="9 17" id="KW-0067">ATP-binding</keyword>
<evidence type="ECO:0000256" key="7">
    <source>
        <dbReference type="ARBA" id="ARBA00022741"/>
    </source>
</evidence>
<evidence type="ECO:0000256" key="8">
    <source>
        <dbReference type="ARBA" id="ARBA00022777"/>
    </source>
</evidence>
<feature type="binding site" evidence="18">
    <location>
        <position position="35"/>
    </location>
    <ligand>
        <name>a divalent metal cation</name>
        <dbReference type="ChEBI" id="CHEBI:60240"/>
    </ligand>
</feature>
<organism evidence="20 21">
    <name type="scientific">Bacillus methanolicus (strain MGA3 / ATCC 53907)</name>
    <dbReference type="NCBI Taxonomy" id="796606"/>
    <lineage>
        <taxon>Bacteria</taxon>
        <taxon>Bacillati</taxon>
        <taxon>Bacillota</taxon>
        <taxon>Bacilli</taxon>
        <taxon>Bacillales</taxon>
        <taxon>Bacillaceae</taxon>
        <taxon>Bacillus</taxon>
    </lineage>
</organism>
<feature type="transmembrane region" description="Helical" evidence="19">
    <location>
        <begin position="103"/>
        <end position="124"/>
    </location>
</feature>
<evidence type="ECO:0000313" key="21">
    <source>
        <dbReference type="Proteomes" id="UP000027602"/>
    </source>
</evidence>
<feature type="binding site" evidence="17">
    <location>
        <begin position="101"/>
        <end position="102"/>
    </location>
    <ligand>
        <name>ATP</name>
        <dbReference type="ChEBI" id="CHEBI:30616"/>
    </ligand>
</feature>
<dbReference type="EMBL" id="CP007739">
    <property type="protein sequence ID" value="AIE60784.1"/>
    <property type="molecule type" value="Genomic_DNA"/>
</dbReference>
<keyword evidence="12 19" id="KW-0472">Membrane</keyword>
<dbReference type="Gene3D" id="1.10.287.3610">
    <property type="match status" value="1"/>
</dbReference>
<keyword evidence="14" id="KW-1208">Phospholipid metabolism</keyword>
<comment type="subcellular location">
    <subcellularLocation>
        <location evidence="1">Cell membrane</location>
        <topology evidence="1">Multi-pass membrane protein</topology>
    </subcellularLocation>
</comment>
<dbReference type="AlphaFoldDB" id="I3EAM4"/>
<feature type="binding site" evidence="16">
    <location>
        <position position="76"/>
    </location>
    <ligand>
        <name>substrate</name>
    </ligand>
</feature>
<gene>
    <name evidence="20" type="ORF">BMMGA3_11945</name>
</gene>
<protein>
    <submittedName>
        <fullName evidence="20">Undecaprenol kinase</fullName>
    </submittedName>
</protein>
<feature type="binding site" evidence="16">
    <location>
        <position position="16"/>
    </location>
    <ligand>
        <name>substrate</name>
    </ligand>
</feature>
<proteinExistence type="inferred from homology"/>
<keyword evidence="13" id="KW-0594">Phospholipid biosynthesis</keyword>
<dbReference type="RefSeq" id="WP_004435796.1">
    <property type="nucleotide sequence ID" value="NZ_ADWW01000002.1"/>
</dbReference>
<dbReference type="CDD" id="cd14265">
    <property type="entry name" value="UDPK_IM_like"/>
    <property type="match status" value="1"/>
</dbReference>
<evidence type="ECO:0000256" key="19">
    <source>
        <dbReference type="SAM" id="Phobius"/>
    </source>
</evidence>
<evidence type="ECO:0000256" key="15">
    <source>
        <dbReference type="PIRSR" id="PIRSR600829-1"/>
    </source>
</evidence>
<evidence type="ECO:0000256" key="17">
    <source>
        <dbReference type="PIRSR" id="PIRSR600829-3"/>
    </source>
</evidence>
<keyword evidence="10 19" id="KW-1133">Transmembrane helix</keyword>
<dbReference type="GO" id="GO:0005886">
    <property type="term" value="C:plasma membrane"/>
    <property type="evidence" value="ECO:0007669"/>
    <property type="project" value="UniProtKB-SubCell"/>
</dbReference>
<evidence type="ECO:0000256" key="9">
    <source>
        <dbReference type="ARBA" id="ARBA00022840"/>
    </source>
</evidence>
<evidence type="ECO:0000256" key="3">
    <source>
        <dbReference type="ARBA" id="ARBA00022475"/>
    </source>
</evidence>
<keyword evidence="21" id="KW-1185">Reference proteome</keyword>
<feature type="binding site" evidence="18">
    <location>
        <position position="83"/>
    </location>
    <ligand>
        <name>a divalent metal cation</name>
        <dbReference type="ChEBI" id="CHEBI:60240"/>
    </ligand>
</feature>
<dbReference type="KEGG" id="bmet:BMMGA3_11945"/>
<evidence type="ECO:0000256" key="10">
    <source>
        <dbReference type="ARBA" id="ARBA00022989"/>
    </source>
</evidence>
<dbReference type="Proteomes" id="UP000027602">
    <property type="component" value="Chromosome"/>
</dbReference>
<evidence type="ECO:0000256" key="16">
    <source>
        <dbReference type="PIRSR" id="PIRSR600829-2"/>
    </source>
</evidence>
<evidence type="ECO:0000256" key="13">
    <source>
        <dbReference type="ARBA" id="ARBA00023209"/>
    </source>
</evidence>
<dbReference type="GO" id="GO:0005524">
    <property type="term" value="F:ATP binding"/>
    <property type="evidence" value="ECO:0007669"/>
    <property type="project" value="UniProtKB-KW"/>
</dbReference>
<dbReference type="PANTHER" id="PTHR34299">
    <property type="entry name" value="DIACYLGLYCEROL KINASE"/>
    <property type="match status" value="1"/>
</dbReference>
<evidence type="ECO:0000256" key="18">
    <source>
        <dbReference type="PIRSR" id="PIRSR600829-4"/>
    </source>
</evidence>
<evidence type="ECO:0000256" key="4">
    <source>
        <dbReference type="ARBA" id="ARBA00022516"/>
    </source>
</evidence>
<keyword evidence="6 19" id="KW-0812">Transmembrane</keyword>
<dbReference type="InterPro" id="IPR000829">
    <property type="entry name" value="DAGK"/>
</dbReference>
<evidence type="ECO:0000256" key="5">
    <source>
        <dbReference type="ARBA" id="ARBA00022679"/>
    </source>
</evidence>
<keyword evidence="11" id="KW-0443">Lipid metabolism</keyword>
<evidence type="ECO:0000256" key="11">
    <source>
        <dbReference type="ARBA" id="ARBA00023098"/>
    </source>
</evidence>